<gene>
    <name evidence="8" type="ORF">EVA_09658</name>
</gene>
<evidence type="ECO:0000256" key="3">
    <source>
        <dbReference type="ARBA" id="ARBA00022692"/>
    </source>
</evidence>
<dbReference type="SUPFAM" id="SSF103481">
    <property type="entry name" value="Multidrug resistance efflux transporter EmrE"/>
    <property type="match status" value="2"/>
</dbReference>
<dbReference type="PANTHER" id="PTHR42920">
    <property type="entry name" value="OS03G0707200 PROTEIN-RELATED"/>
    <property type="match status" value="1"/>
</dbReference>
<feature type="transmembrane region" description="Helical" evidence="6">
    <location>
        <begin position="205"/>
        <end position="224"/>
    </location>
</feature>
<accession>J9GQC0</accession>
<keyword evidence="3 6" id="KW-0812">Transmembrane</keyword>
<evidence type="ECO:0000256" key="4">
    <source>
        <dbReference type="ARBA" id="ARBA00022989"/>
    </source>
</evidence>
<dbReference type="InterPro" id="IPR000620">
    <property type="entry name" value="EamA_dom"/>
</dbReference>
<feature type="transmembrane region" description="Helical" evidence="6">
    <location>
        <begin position="173"/>
        <end position="193"/>
    </location>
</feature>
<dbReference type="PANTHER" id="PTHR42920:SF5">
    <property type="entry name" value="EAMA DOMAIN-CONTAINING PROTEIN"/>
    <property type="match status" value="1"/>
</dbReference>
<dbReference type="InterPro" id="IPR051258">
    <property type="entry name" value="Diverse_Substrate_Transporter"/>
</dbReference>
<feature type="transmembrane region" description="Helical" evidence="6">
    <location>
        <begin position="61"/>
        <end position="81"/>
    </location>
</feature>
<name>J9GQC0_9ZZZZ</name>
<evidence type="ECO:0000256" key="6">
    <source>
        <dbReference type="SAM" id="Phobius"/>
    </source>
</evidence>
<dbReference type="Pfam" id="PF00892">
    <property type="entry name" value="EamA"/>
    <property type="match status" value="2"/>
</dbReference>
<keyword evidence="4 6" id="KW-1133">Transmembrane helix</keyword>
<reference evidence="8" key="1">
    <citation type="journal article" date="2012" name="PLoS ONE">
        <title>Gene sets for utilization of primary and secondary nutrition supplies in the distal gut of endangered iberian lynx.</title>
        <authorList>
            <person name="Alcaide M."/>
            <person name="Messina E."/>
            <person name="Richter M."/>
            <person name="Bargiela R."/>
            <person name="Peplies J."/>
            <person name="Huws S.A."/>
            <person name="Newbold C.J."/>
            <person name="Golyshin P.N."/>
            <person name="Simon M.A."/>
            <person name="Lopez G."/>
            <person name="Yakimov M.M."/>
            <person name="Ferrer M."/>
        </authorList>
    </citation>
    <scope>NUCLEOTIDE SEQUENCE</scope>
</reference>
<evidence type="ECO:0000256" key="1">
    <source>
        <dbReference type="ARBA" id="ARBA00004651"/>
    </source>
</evidence>
<dbReference type="InterPro" id="IPR037185">
    <property type="entry name" value="EmrE-like"/>
</dbReference>
<comment type="subcellular location">
    <subcellularLocation>
        <location evidence="1">Cell membrane</location>
        <topology evidence="1">Multi-pass membrane protein</topology>
    </subcellularLocation>
</comment>
<keyword evidence="5 6" id="KW-0472">Membrane</keyword>
<feature type="transmembrane region" description="Helical" evidence="6">
    <location>
        <begin position="87"/>
        <end position="108"/>
    </location>
</feature>
<dbReference type="EMBL" id="AMCI01002632">
    <property type="protein sequence ID" value="EJX02230.1"/>
    <property type="molecule type" value="Genomic_DNA"/>
</dbReference>
<feature type="transmembrane region" description="Helical" evidence="6">
    <location>
        <begin position="236"/>
        <end position="254"/>
    </location>
</feature>
<feature type="transmembrane region" description="Helical" evidence="6">
    <location>
        <begin position="139"/>
        <end position="161"/>
    </location>
</feature>
<evidence type="ECO:0000259" key="7">
    <source>
        <dbReference type="Pfam" id="PF00892"/>
    </source>
</evidence>
<evidence type="ECO:0000256" key="5">
    <source>
        <dbReference type="ARBA" id="ARBA00023136"/>
    </source>
</evidence>
<proteinExistence type="predicted"/>
<dbReference type="GO" id="GO:0005886">
    <property type="term" value="C:plasma membrane"/>
    <property type="evidence" value="ECO:0007669"/>
    <property type="project" value="UniProtKB-SubCell"/>
</dbReference>
<evidence type="ECO:0000313" key="8">
    <source>
        <dbReference type="EMBL" id="EJX02230.1"/>
    </source>
</evidence>
<feature type="domain" description="EamA" evidence="7">
    <location>
        <begin position="143"/>
        <end position="277"/>
    </location>
</feature>
<feature type="domain" description="EamA" evidence="7">
    <location>
        <begin position="4"/>
        <end position="132"/>
    </location>
</feature>
<protein>
    <submittedName>
        <fullName evidence="8">Membrane protein containing DUF6, transmembrane</fullName>
    </submittedName>
</protein>
<feature type="transmembrane region" description="Helical" evidence="6">
    <location>
        <begin position="32"/>
        <end position="49"/>
    </location>
</feature>
<comment type="caution">
    <text evidence="8">The sequence shown here is derived from an EMBL/GenBank/DDBJ whole genome shotgun (WGS) entry which is preliminary data.</text>
</comment>
<evidence type="ECO:0000256" key="2">
    <source>
        <dbReference type="ARBA" id="ARBA00022475"/>
    </source>
</evidence>
<feature type="transmembrane region" description="Helical" evidence="6">
    <location>
        <begin position="260"/>
        <end position="279"/>
    </location>
</feature>
<organism evidence="8">
    <name type="scientific">gut metagenome</name>
    <dbReference type="NCBI Taxonomy" id="749906"/>
    <lineage>
        <taxon>unclassified sequences</taxon>
        <taxon>metagenomes</taxon>
        <taxon>organismal metagenomes</taxon>
    </lineage>
</organism>
<dbReference type="AlphaFoldDB" id="J9GQC0"/>
<keyword evidence="2" id="KW-1003">Cell membrane</keyword>
<feature type="transmembrane region" description="Helical" evidence="6">
    <location>
        <begin position="115"/>
        <end position="133"/>
    </location>
</feature>
<sequence>MACGIGSAVFYGTNPLGAIFLNQEGVGASSALVYRFSFACVILALMMLVRKQSFRLNKAELALLLPLGFIFALSSLTFYHSFDYIDSGMACSLLFVYPVMVALLMAIFFKEKLKISTAIAMVLALTGIGMLYGGGETGVMNSIGVGLIMVSALSYAIYIVVVNRGLQMSSIKLTFYVMFFCGLFILLYVLLYGTGLQPLTTPASFGYALFLGIVPTVLSLVLMAQAVHLIGSTPTAVMGALEPVTAVTFGVLVLNEVITFQIVCGILLILVSVTIIVLGKNFTMSRLISVAGRARQVLKHWRWHPS</sequence>